<protein>
    <submittedName>
        <fullName evidence="1">Uncharacterized protein</fullName>
    </submittedName>
</protein>
<comment type="caution">
    <text evidence="1">The sequence shown here is derived from an EMBL/GenBank/DDBJ whole genome shotgun (WGS) entry which is preliminary data.</text>
</comment>
<organism evidence="1">
    <name type="scientific">marine sediment metagenome</name>
    <dbReference type="NCBI Taxonomy" id="412755"/>
    <lineage>
        <taxon>unclassified sequences</taxon>
        <taxon>metagenomes</taxon>
        <taxon>ecological metagenomes</taxon>
    </lineage>
</organism>
<dbReference type="AlphaFoldDB" id="X1B6E4"/>
<reference evidence="1" key="1">
    <citation type="journal article" date="2014" name="Front. Microbiol.">
        <title>High frequency of phylogenetically diverse reductive dehalogenase-homologous genes in deep subseafloor sedimentary metagenomes.</title>
        <authorList>
            <person name="Kawai M."/>
            <person name="Futagami T."/>
            <person name="Toyoda A."/>
            <person name="Takaki Y."/>
            <person name="Nishi S."/>
            <person name="Hori S."/>
            <person name="Arai W."/>
            <person name="Tsubouchi T."/>
            <person name="Morono Y."/>
            <person name="Uchiyama I."/>
            <person name="Ito T."/>
            <person name="Fujiyama A."/>
            <person name="Inagaki F."/>
            <person name="Takami H."/>
        </authorList>
    </citation>
    <scope>NUCLEOTIDE SEQUENCE</scope>
    <source>
        <strain evidence="1">Expedition CK06-06</strain>
    </source>
</reference>
<name>X1B6E4_9ZZZZ</name>
<evidence type="ECO:0000313" key="1">
    <source>
        <dbReference type="EMBL" id="GAG67576.1"/>
    </source>
</evidence>
<proteinExistence type="predicted"/>
<gene>
    <name evidence="1" type="ORF">S01H4_10753</name>
</gene>
<accession>X1B6E4</accession>
<dbReference type="EMBL" id="BART01004184">
    <property type="protein sequence ID" value="GAG67576.1"/>
    <property type="molecule type" value="Genomic_DNA"/>
</dbReference>
<sequence length="57" mass="6700">MKKQTVRTQSEKEKYIKKAMRDFIKIEKEIEPFIPKKGTPATSTTDRWTISSLINNN</sequence>